<evidence type="ECO:0000313" key="1">
    <source>
        <dbReference type="EMBL" id="BAU52817.1"/>
    </source>
</evidence>
<proteinExistence type="predicted"/>
<evidence type="ECO:0000313" key="2">
    <source>
        <dbReference type="Proteomes" id="UP000218263"/>
    </source>
</evidence>
<keyword evidence="2" id="KW-1185">Reference proteome</keyword>
<sequence>MTPANITLITNVVVLPVFEFASDELVQKE</sequence>
<dbReference type="Proteomes" id="UP000218263">
    <property type="component" value="Chromosome"/>
</dbReference>
<gene>
    <name evidence="1" type="ORF">MgSA37_00980</name>
</gene>
<dbReference type="KEGG" id="mgot:MgSA37_00980"/>
<organism evidence="1 2">
    <name type="scientific">Mucilaginibacter gotjawali</name>
    <dbReference type="NCBI Taxonomy" id="1550579"/>
    <lineage>
        <taxon>Bacteria</taxon>
        <taxon>Pseudomonadati</taxon>
        <taxon>Bacteroidota</taxon>
        <taxon>Sphingobacteriia</taxon>
        <taxon>Sphingobacteriales</taxon>
        <taxon>Sphingobacteriaceae</taxon>
        <taxon>Mucilaginibacter</taxon>
    </lineage>
</organism>
<dbReference type="AlphaFoldDB" id="A0A110B1F8"/>
<accession>A0A110B1F8</accession>
<name>A0A110B1F8_9SPHI</name>
<protein>
    <submittedName>
        <fullName evidence="1">Uncharacterized protein</fullName>
    </submittedName>
</protein>
<reference evidence="1 2" key="1">
    <citation type="submission" date="2015-12" db="EMBL/GenBank/DDBJ databases">
        <title>Genome sequence of Mucilaginibacter gotjawali.</title>
        <authorList>
            <person name="Lee J.S."/>
            <person name="Lee K.C."/>
            <person name="Kim K.K."/>
            <person name="Lee B.W."/>
        </authorList>
    </citation>
    <scope>NUCLEOTIDE SEQUENCE [LARGE SCALE GENOMIC DNA]</scope>
    <source>
        <strain evidence="1 2">SA3-7</strain>
    </source>
</reference>
<dbReference type="EMBL" id="AP017313">
    <property type="protein sequence ID" value="BAU52817.1"/>
    <property type="molecule type" value="Genomic_DNA"/>
</dbReference>